<evidence type="ECO:0000256" key="5">
    <source>
        <dbReference type="ARBA" id="ARBA00023242"/>
    </source>
</evidence>
<feature type="compositionally biased region" description="Basic residues" evidence="8">
    <location>
        <begin position="885"/>
        <end position="895"/>
    </location>
</feature>
<evidence type="ECO:0000256" key="4">
    <source>
        <dbReference type="ARBA" id="ARBA00023163"/>
    </source>
</evidence>
<dbReference type="CDD" id="cd07981">
    <property type="entry name" value="HFD_TAF12"/>
    <property type="match status" value="1"/>
</dbReference>
<feature type="region of interest" description="Disordered" evidence="8">
    <location>
        <begin position="1"/>
        <end position="26"/>
    </location>
</feature>
<dbReference type="EMBL" id="LNZH02000178">
    <property type="protein sequence ID" value="OCB88461.1"/>
    <property type="molecule type" value="Genomic_DNA"/>
</dbReference>
<dbReference type="GO" id="GO:0005669">
    <property type="term" value="C:transcription factor TFIID complex"/>
    <property type="evidence" value="ECO:0007669"/>
    <property type="project" value="InterPro"/>
</dbReference>
<evidence type="ECO:0000313" key="10">
    <source>
        <dbReference type="EMBL" id="OCB88461.1"/>
    </source>
</evidence>
<feature type="compositionally biased region" description="Low complexity" evidence="8">
    <location>
        <begin position="871"/>
        <end position="884"/>
    </location>
</feature>
<feature type="compositionally biased region" description="Polar residues" evidence="8">
    <location>
        <begin position="912"/>
        <end position="921"/>
    </location>
</feature>
<evidence type="ECO:0000256" key="7">
    <source>
        <dbReference type="ARBA" id="ARBA00093657"/>
    </source>
</evidence>
<feature type="compositionally biased region" description="Low complexity" evidence="8">
    <location>
        <begin position="1007"/>
        <end position="1025"/>
    </location>
</feature>
<feature type="compositionally biased region" description="Basic residues" evidence="8">
    <location>
        <begin position="1200"/>
        <end position="1212"/>
    </location>
</feature>
<comment type="subcellular location">
    <subcellularLocation>
        <location evidence="1">Nucleus</location>
    </subcellularLocation>
</comment>
<feature type="region of interest" description="Disordered" evidence="8">
    <location>
        <begin position="570"/>
        <end position="601"/>
    </location>
</feature>
<dbReference type="GO" id="GO:0046982">
    <property type="term" value="F:protein heterodimerization activity"/>
    <property type="evidence" value="ECO:0007669"/>
    <property type="project" value="InterPro"/>
</dbReference>
<dbReference type="InterPro" id="IPR037794">
    <property type="entry name" value="TAF12"/>
</dbReference>
<protein>
    <recommendedName>
        <fullName evidence="6">TBP-associated factor 12</fullName>
    </recommendedName>
    <alternativeName>
        <fullName evidence="7">Transcription initiation factor TFIID subunit 12</fullName>
    </alternativeName>
</protein>
<feature type="region of interest" description="Disordered" evidence="8">
    <location>
        <begin position="340"/>
        <end position="383"/>
    </location>
</feature>
<dbReference type="GO" id="GO:0003677">
    <property type="term" value="F:DNA binding"/>
    <property type="evidence" value="ECO:0007669"/>
    <property type="project" value="TreeGrafter"/>
</dbReference>
<evidence type="ECO:0000256" key="8">
    <source>
        <dbReference type="SAM" id="MobiDB-lite"/>
    </source>
</evidence>
<feature type="compositionally biased region" description="Acidic residues" evidence="8">
    <location>
        <begin position="922"/>
        <end position="933"/>
    </location>
</feature>
<evidence type="ECO:0000259" key="9">
    <source>
        <dbReference type="Pfam" id="PF03847"/>
    </source>
</evidence>
<evidence type="ECO:0000313" key="11">
    <source>
        <dbReference type="Proteomes" id="UP000757232"/>
    </source>
</evidence>
<accession>A0A9Q5HYV9</accession>
<evidence type="ECO:0000256" key="6">
    <source>
        <dbReference type="ARBA" id="ARBA00075089"/>
    </source>
</evidence>
<sequence>MSTPVSEQQPSHPPSKPATNHDTQKYAPRRSIQEITGKNNFIDAYRAAVKIKHNVELTDEELVCAITENWKDILKAKERGEFKQTDLDQVDTIFCTRLPANPTDIPLYDVVSQMKQFIEKKRQEIVKPAHASFEFWIEMLEGLLSAHRAFSRIEELLETFSLTKPQQFSRASTLFQTLSKLPRVPSPDWIDPTTKANEVTAKSSASESSNGAKENLTYIQMHHSFVYTSKGLVLFPEDVVDILSRDMKLFSHFNRDRKLNEKHIVRLRKIIAGFKLCEADKTAWKHRLKTKQQKTNEGSESMIEPPSFISISEAYHFVAKLAFFYKSHTGVEFEQISTKSNDDDMANNENQQSAQQPQAGATAPTAATTSQPGTTASTSTSSTTTTAAQNASAAAAASQKANANIIAALSSAFKTSTGESLQHDKIAQLLIANMDQISELARQGRLSQAQIEQLKQFATGNVPAPAASTSQQQSQAKPATQAAVAQAATTAPVPVMAPGTAATLSAATASGLKTSSPGPSSAATWTTNPESQYPISSTLNVTNPGPQPFPAATGRPTLSGGFAAGRVLSTPAQIARTDDNSVLSSDTSNRRKNTPNDQSTRRSIQDLVFSFDPNVKIEPDVEDLLLDIADEFIDSVTNFGCRLAKHRGGDTLEVRDLQLHLERNHNIRIPGFASDETRISISQSAIAPATGAAGPSSGKKDNNTALHHALTILSPSSSMSAEVTIAIGAAGRVLANIACAQNPRLGAGLVGLSNGFLIHRAWIAQTIFDPLTLLVLAAGLAFDHNMYGGFENTVTSLMACGLGIVLADFGPDLWYEFVGEEMTKEMARELEALGLGPFASGYDSSSDVEVDERSDVDAGSTVSRSSRRTSRSGTSRTGTSVTVRPRTRIHTHRPPPRPAPSTITRLSRVTFDESSITQSQSDDADVDVEDLETDPGTSTQLGLTTTNGDALSASGGGDDLYMEPSTTSVASSRTARPEPARRPSILRRLHIPGQEATTSTAGLTALRSVSGASSTLASSSHTRLTSDGETTPRATARPDFTPISPPSGFEPGPSFPPTVVAAPTFPEPDLSSTTSTATTSYEQYTPRIIPPSEPTPDLSTSIALPEPMYFPPLSEDPNISALESTEPTPVSPERKHEDHHESGPSFFSQIMNVPIVPPSPSPEEQHNRNYENHEYQNGHVQSPESDRLDIPPALLAGPRTRSRSRSGSRTRSRSPAGPRPQPLPHYESLPPPEPAPAPPVNAYGPPEYISETYDDSTVDVRELTREDAIARIEEAWRHVEKRRHRRLNVRVRHDDDELQSSARKNSTFHLMEDLENLRFNFKIRPGIIIITSRSRG</sequence>
<dbReference type="GO" id="GO:0017025">
    <property type="term" value="F:TBP-class protein binding"/>
    <property type="evidence" value="ECO:0007669"/>
    <property type="project" value="TreeGrafter"/>
</dbReference>
<organism evidence="10 11">
    <name type="scientific">Sanghuangporus baumii</name>
    <name type="common">Phellinus baumii</name>
    <dbReference type="NCBI Taxonomy" id="108892"/>
    <lineage>
        <taxon>Eukaryota</taxon>
        <taxon>Fungi</taxon>
        <taxon>Dikarya</taxon>
        <taxon>Basidiomycota</taxon>
        <taxon>Agaricomycotina</taxon>
        <taxon>Agaricomycetes</taxon>
        <taxon>Hymenochaetales</taxon>
        <taxon>Hymenochaetaceae</taxon>
        <taxon>Sanghuangporus</taxon>
    </lineage>
</organism>
<feature type="compositionally biased region" description="Polar residues" evidence="8">
    <location>
        <begin position="1"/>
        <end position="10"/>
    </location>
</feature>
<evidence type="ECO:0000256" key="1">
    <source>
        <dbReference type="ARBA" id="ARBA00004123"/>
    </source>
</evidence>
<feature type="compositionally biased region" description="Polar residues" evidence="8">
    <location>
        <begin position="517"/>
        <end position="530"/>
    </location>
</feature>
<evidence type="ECO:0000256" key="2">
    <source>
        <dbReference type="ARBA" id="ARBA00007530"/>
    </source>
</evidence>
<comment type="similarity">
    <text evidence="2">Belongs to the TAF12 family.</text>
</comment>
<keyword evidence="11" id="KW-1185">Reference proteome</keyword>
<dbReference type="PANTHER" id="PTHR12264:SF21">
    <property type="entry name" value="TRANSCRIPTION INITIATION FACTOR TFIID SUBUNIT 12"/>
    <property type="match status" value="1"/>
</dbReference>
<feature type="compositionally biased region" description="Polar residues" evidence="8">
    <location>
        <begin position="935"/>
        <end position="947"/>
    </location>
</feature>
<dbReference type="Gene3D" id="1.10.20.10">
    <property type="entry name" value="Histone, subunit A"/>
    <property type="match status" value="1"/>
</dbReference>
<dbReference type="FunFam" id="1.10.20.10:FF:000011">
    <property type="entry name" value="Transcription initiation factor TFIID subunit 12"/>
    <property type="match status" value="1"/>
</dbReference>
<keyword evidence="4" id="KW-0804">Transcription</keyword>
<dbReference type="Pfam" id="PF03847">
    <property type="entry name" value="TFIID_20kDa"/>
    <property type="match status" value="1"/>
</dbReference>
<feature type="domain" description="Transcription initiation factor TFIID subunit 12" evidence="9">
    <location>
        <begin position="600"/>
        <end position="667"/>
    </location>
</feature>
<feature type="compositionally biased region" description="Basic and acidic residues" evidence="8">
    <location>
        <begin position="1163"/>
        <end position="1176"/>
    </location>
</feature>
<keyword evidence="5" id="KW-0539">Nucleus</keyword>
<feature type="region of interest" description="Disordered" evidence="8">
    <location>
        <begin position="842"/>
        <end position="1243"/>
    </location>
</feature>
<feature type="compositionally biased region" description="Low complexity" evidence="8">
    <location>
        <begin position="1071"/>
        <end position="1080"/>
    </location>
</feature>
<dbReference type="Proteomes" id="UP000757232">
    <property type="component" value="Unassembled WGS sequence"/>
</dbReference>
<dbReference type="OrthoDB" id="2193432at2759"/>
<name>A0A9Q5HYV9_SANBA</name>
<dbReference type="SUPFAM" id="SSF47113">
    <property type="entry name" value="Histone-fold"/>
    <property type="match status" value="1"/>
</dbReference>
<keyword evidence="3" id="KW-0805">Transcription regulation</keyword>
<dbReference type="PANTHER" id="PTHR12264">
    <property type="entry name" value="TRANSCRIPTION INITIATION FACTOR TFIID SUBUNIT 12"/>
    <property type="match status" value="1"/>
</dbReference>
<feature type="compositionally biased region" description="Low complexity" evidence="8">
    <location>
        <begin position="351"/>
        <end position="383"/>
    </location>
</feature>
<proteinExistence type="inferred from homology"/>
<reference evidence="10" key="1">
    <citation type="submission" date="2016-06" db="EMBL/GenBank/DDBJ databases">
        <title>Draft Genome sequence of the fungus Inonotus baumii.</title>
        <authorList>
            <person name="Zhu H."/>
            <person name="Lin W."/>
        </authorList>
    </citation>
    <scope>NUCLEOTIDE SEQUENCE</scope>
    <source>
        <strain evidence="10">821</strain>
    </source>
</reference>
<feature type="compositionally biased region" description="Basic and acidic residues" evidence="8">
    <location>
        <begin position="1132"/>
        <end position="1142"/>
    </location>
</feature>
<feature type="region of interest" description="Disordered" evidence="8">
    <location>
        <begin position="510"/>
        <end position="530"/>
    </location>
</feature>
<feature type="compositionally biased region" description="Pro residues" evidence="8">
    <location>
        <begin position="1217"/>
        <end position="1239"/>
    </location>
</feature>
<feature type="compositionally biased region" description="Low complexity" evidence="8">
    <location>
        <begin position="965"/>
        <end position="974"/>
    </location>
</feature>
<dbReference type="InterPro" id="IPR003228">
    <property type="entry name" value="TFIID_TAF12_dom"/>
</dbReference>
<comment type="caution">
    <text evidence="10">The sequence shown here is derived from an EMBL/GenBank/DDBJ whole genome shotgun (WGS) entry which is preliminary data.</text>
</comment>
<dbReference type="GO" id="GO:0000124">
    <property type="term" value="C:SAGA complex"/>
    <property type="evidence" value="ECO:0007669"/>
    <property type="project" value="InterPro"/>
</dbReference>
<dbReference type="GO" id="GO:0051123">
    <property type="term" value="P:RNA polymerase II preinitiation complex assembly"/>
    <property type="evidence" value="ECO:0007669"/>
    <property type="project" value="TreeGrafter"/>
</dbReference>
<gene>
    <name evidence="10" type="ORF">A7U60_g4369</name>
</gene>
<dbReference type="InterPro" id="IPR009072">
    <property type="entry name" value="Histone-fold"/>
</dbReference>
<evidence type="ECO:0000256" key="3">
    <source>
        <dbReference type="ARBA" id="ARBA00023015"/>
    </source>
</evidence>